<feature type="domain" description="LITAF" evidence="7">
    <location>
        <begin position="81"/>
        <end position="163"/>
    </location>
</feature>
<dbReference type="PANTHER" id="PTHR23292:SF6">
    <property type="entry name" value="FI16602P1-RELATED"/>
    <property type="match status" value="1"/>
</dbReference>
<comment type="caution">
    <text evidence="8">The sequence shown here is derived from an EMBL/GenBank/DDBJ whole genome shotgun (WGS) entry which is preliminary data.</text>
</comment>
<organism evidence="8 9">
    <name type="scientific">Paramecium pentaurelia</name>
    <dbReference type="NCBI Taxonomy" id="43138"/>
    <lineage>
        <taxon>Eukaryota</taxon>
        <taxon>Sar</taxon>
        <taxon>Alveolata</taxon>
        <taxon>Ciliophora</taxon>
        <taxon>Intramacronucleata</taxon>
        <taxon>Oligohymenophorea</taxon>
        <taxon>Peniculida</taxon>
        <taxon>Parameciidae</taxon>
        <taxon>Paramecium</taxon>
    </lineage>
</organism>
<dbReference type="GO" id="GO:0008270">
    <property type="term" value="F:zinc ion binding"/>
    <property type="evidence" value="ECO:0007669"/>
    <property type="project" value="TreeGrafter"/>
</dbReference>
<keyword evidence="6" id="KW-0812">Transmembrane</keyword>
<feature type="transmembrane region" description="Helical" evidence="6">
    <location>
        <begin position="121"/>
        <end position="141"/>
    </location>
</feature>
<dbReference type="PANTHER" id="PTHR23292">
    <property type="entry name" value="LIPOPOLYSACCHARIDE-INDUCED TUMOR NECROSIS FACTOR-ALPHA FACTOR"/>
    <property type="match status" value="1"/>
</dbReference>
<keyword evidence="9" id="KW-1185">Reference proteome</keyword>
<dbReference type="Pfam" id="PF10601">
    <property type="entry name" value="zf-LITAF-like"/>
    <property type="match status" value="1"/>
</dbReference>
<gene>
    <name evidence="8" type="ORF">PPENT_87.1.T0420234</name>
</gene>
<evidence type="ECO:0000256" key="3">
    <source>
        <dbReference type="ARBA" id="ARBA00022723"/>
    </source>
</evidence>
<keyword evidence="5 6" id="KW-0472">Membrane</keyword>
<dbReference type="InterPro" id="IPR006629">
    <property type="entry name" value="LITAF"/>
</dbReference>
<name>A0A8S1UKU1_9CILI</name>
<dbReference type="InterPro" id="IPR037519">
    <property type="entry name" value="LITAF_fam"/>
</dbReference>
<dbReference type="AlphaFoldDB" id="A0A8S1UKU1"/>
<dbReference type="PROSITE" id="PS51837">
    <property type="entry name" value="LITAF"/>
    <property type="match status" value="1"/>
</dbReference>
<evidence type="ECO:0000256" key="4">
    <source>
        <dbReference type="ARBA" id="ARBA00022833"/>
    </source>
</evidence>
<comment type="similarity">
    <text evidence="2">Belongs to the CDIP1/LITAF family.</text>
</comment>
<accession>A0A8S1UKU1</accession>
<keyword evidence="3" id="KW-0479">Metal-binding</keyword>
<keyword evidence="6" id="KW-1133">Transmembrane helix</keyword>
<dbReference type="SMART" id="SM00714">
    <property type="entry name" value="LITAF"/>
    <property type="match status" value="1"/>
</dbReference>
<evidence type="ECO:0000256" key="5">
    <source>
        <dbReference type="ARBA" id="ARBA00023136"/>
    </source>
</evidence>
<dbReference type="EMBL" id="CAJJDO010000042">
    <property type="protein sequence ID" value="CAD8165480.1"/>
    <property type="molecule type" value="Genomic_DNA"/>
</dbReference>
<reference evidence="8" key="1">
    <citation type="submission" date="2021-01" db="EMBL/GenBank/DDBJ databases">
        <authorList>
            <consortium name="Genoscope - CEA"/>
            <person name="William W."/>
        </authorList>
    </citation>
    <scope>NUCLEOTIDE SEQUENCE</scope>
</reference>
<dbReference type="OrthoDB" id="305631at2759"/>
<evidence type="ECO:0000259" key="7">
    <source>
        <dbReference type="PROSITE" id="PS51837"/>
    </source>
</evidence>
<dbReference type="Proteomes" id="UP000689195">
    <property type="component" value="Unassembled WGS sequence"/>
</dbReference>
<sequence length="167" mass="18529">MQQDTNTTFEIADGQQQYQAPLQTQTQQVVYTQPMNTYQSQPQYPPPPLNPQQNIIVQGAPYQVGSPPGQQELIVVNAQLGNTTQSQILCNQSRFPILMTCPYCQKQGTTRIDFQAGSGTWCCCFILFLFVCCICWIPFVADGCRDANHMCPSCGQLVGSCPYKVCG</sequence>
<evidence type="ECO:0000256" key="2">
    <source>
        <dbReference type="ARBA" id="ARBA00005975"/>
    </source>
</evidence>
<evidence type="ECO:0000313" key="8">
    <source>
        <dbReference type="EMBL" id="CAD8165480.1"/>
    </source>
</evidence>
<proteinExistence type="inferred from homology"/>
<comment type="subcellular location">
    <subcellularLocation>
        <location evidence="1">Membrane</location>
        <topology evidence="1">Peripheral membrane protein</topology>
    </subcellularLocation>
</comment>
<keyword evidence="4" id="KW-0862">Zinc</keyword>
<dbReference type="GO" id="GO:0016020">
    <property type="term" value="C:membrane"/>
    <property type="evidence" value="ECO:0007669"/>
    <property type="project" value="UniProtKB-SubCell"/>
</dbReference>
<evidence type="ECO:0000256" key="6">
    <source>
        <dbReference type="SAM" id="Phobius"/>
    </source>
</evidence>
<evidence type="ECO:0000256" key="1">
    <source>
        <dbReference type="ARBA" id="ARBA00004170"/>
    </source>
</evidence>
<protein>
    <recommendedName>
        <fullName evidence="7">LITAF domain-containing protein</fullName>
    </recommendedName>
</protein>
<evidence type="ECO:0000313" key="9">
    <source>
        <dbReference type="Proteomes" id="UP000689195"/>
    </source>
</evidence>